<keyword evidence="4" id="KW-1185">Reference proteome</keyword>
<name>A0A840SDU4_9SPIR</name>
<dbReference type="EMBL" id="JACHFR010000004">
    <property type="protein sequence ID" value="MBB5219947.1"/>
    <property type="molecule type" value="Genomic_DNA"/>
</dbReference>
<evidence type="ECO:0000256" key="1">
    <source>
        <dbReference type="SAM" id="SignalP"/>
    </source>
</evidence>
<keyword evidence="1" id="KW-0732">Signal</keyword>
<dbReference type="Gene3D" id="2.30.30.40">
    <property type="entry name" value="SH3 Domains"/>
    <property type="match status" value="1"/>
</dbReference>
<evidence type="ECO:0000313" key="3">
    <source>
        <dbReference type="EMBL" id="MBB5219947.1"/>
    </source>
</evidence>
<proteinExistence type="predicted"/>
<dbReference type="RefSeq" id="WP_246428938.1">
    <property type="nucleotide sequence ID" value="NZ_JACHFR010000004.1"/>
</dbReference>
<evidence type="ECO:0000313" key="4">
    <source>
        <dbReference type="Proteomes" id="UP000578697"/>
    </source>
</evidence>
<comment type="caution">
    <text evidence="3">The sequence shown here is derived from an EMBL/GenBank/DDBJ whole genome shotgun (WGS) entry which is preliminary data.</text>
</comment>
<reference evidence="3 4" key="1">
    <citation type="submission" date="2020-08" db="EMBL/GenBank/DDBJ databases">
        <title>Genomic Encyclopedia of Type Strains, Phase IV (KMG-IV): sequencing the most valuable type-strain genomes for metagenomic binning, comparative biology and taxonomic classification.</title>
        <authorList>
            <person name="Goeker M."/>
        </authorList>
    </citation>
    <scope>NUCLEOTIDE SEQUENCE [LARGE SCALE GENOMIC DNA]</scope>
    <source>
        <strain evidence="3 4">DSM 103679</strain>
    </source>
</reference>
<sequence length="395" mass="45465">MRKIFIFILMFLTSSVFAQTEIQQKLIKNLDSGKLEKGISRVSDKYNIPDGLAVGDQYYWEGPSAICFDENNNLIIFDQIALKIYVFNAKFECERFIPVNKNLLCLPNLIKAYNVGLLLYNENESIIFIDWNGNVKWEISLPGDVVKYSFIYDEKNDLLFHYAKDGIYLLKENNSTMNNEQINNYLSKAKISDIRINNENKLVINNVVEYIIPKNSSFFIGEDLAGNSYYVSNRRRFLVQNSNAKLLTSYKFTEDEYSISRTYFPALSKTGDLFYLDYSNEKKELLLYCIENNWSSEAKQKWNPSNSLQENIQIGKIFTTVDNLRLRAEEITSSKIITTMAKGTMVKILKLGKAETIDGINSNWVQVEVLSDAKDKDGKEIKTGTTGWCYGGYLE</sequence>
<dbReference type="PROSITE" id="PS51781">
    <property type="entry name" value="SH3B"/>
    <property type="match status" value="1"/>
</dbReference>
<accession>A0A840SDU4</accession>
<dbReference type="Pfam" id="PF08239">
    <property type="entry name" value="SH3_3"/>
    <property type="match status" value="1"/>
</dbReference>
<feature type="signal peptide" evidence="1">
    <location>
        <begin position="1"/>
        <end position="18"/>
    </location>
</feature>
<feature type="chain" id="PRO_5032862075" description="SH3b domain-containing protein" evidence="1">
    <location>
        <begin position="19"/>
        <end position="395"/>
    </location>
</feature>
<dbReference type="Proteomes" id="UP000578697">
    <property type="component" value="Unassembled WGS sequence"/>
</dbReference>
<dbReference type="AlphaFoldDB" id="A0A840SDU4"/>
<dbReference type="InterPro" id="IPR003646">
    <property type="entry name" value="SH3-like_bac-type"/>
</dbReference>
<feature type="domain" description="SH3b" evidence="2">
    <location>
        <begin position="313"/>
        <end position="395"/>
    </location>
</feature>
<gene>
    <name evidence="3" type="ORF">HNP77_002336</name>
</gene>
<organism evidence="3 4">
    <name type="scientific">Treponema rectale</name>
    <dbReference type="NCBI Taxonomy" id="744512"/>
    <lineage>
        <taxon>Bacteria</taxon>
        <taxon>Pseudomonadati</taxon>
        <taxon>Spirochaetota</taxon>
        <taxon>Spirochaetia</taxon>
        <taxon>Spirochaetales</taxon>
        <taxon>Treponemataceae</taxon>
        <taxon>Treponema</taxon>
    </lineage>
</organism>
<evidence type="ECO:0000259" key="2">
    <source>
        <dbReference type="PROSITE" id="PS51781"/>
    </source>
</evidence>
<protein>
    <recommendedName>
        <fullName evidence="2">SH3b domain-containing protein</fullName>
    </recommendedName>
</protein>